<organism evidence="1 2">
    <name type="scientific">Intestinimonas butyriciproducens</name>
    <dbReference type="NCBI Taxonomy" id="1297617"/>
    <lineage>
        <taxon>Bacteria</taxon>
        <taxon>Bacillati</taxon>
        <taxon>Bacillota</taxon>
        <taxon>Clostridia</taxon>
        <taxon>Eubacteriales</taxon>
        <taxon>Intestinimonas</taxon>
    </lineage>
</organism>
<gene>
    <name evidence="1" type="ORF">IB211_00311c</name>
</gene>
<dbReference type="AlphaFoldDB" id="A0A0S2W022"/>
<proteinExistence type="predicted"/>
<evidence type="ECO:0000313" key="1">
    <source>
        <dbReference type="EMBL" id="ALP92707.1"/>
    </source>
</evidence>
<reference evidence="2" key="2">
    <citation type="submission" date="2015-04" db="EMBL/GenBank/DDBJ databases">
        <title>A butyrogenic pathway from the amino acid lysine in a human gut commensal.</title>
        <authorList>
            <person name="de Vos W.M."/>
            <person name="Bui N.T.P."/>
            <person name="Plugge C.M."/>
            <person name="Ritari J."/>
        </authorList>
    </citation>
    <scope>NUCLEOTIDE SEQUENCE [LARGE SCALE GENOMIC DNA]</scope>
    <source>
        <strain evidence="2">AF211</strain>
    </source>
</reference>
<evidence type="ECO:0000313" key="2">
    <source>
        <dbReference type="Proteomes" id="UP000064844"/>
    </source>
</evidence>
<name>A0A0S2W022_9FIRM</name>
<dbReference type="EMBL" id="CP011307">
    <property type="protein sequence ID" value="ALP92707.1"/>
    <property type="molecule type" value="Genomic_DNA"/>
</dbReference>
<reference evidence="1 2" key="1">
    <citation type="journal article" date="2015" name="Nat. Commun.">
        <title>Production of butyrate from lysine and the Amadori product fructoselysine by a human gut commensal.</title>
        <authorList>
            <person name="Bui T.P."/>
            <person name="Ritari J."/>
            <person name="Boeren S."/>
            <person name="de Waard P."/>
            <person name="Plugge C.M."/>
            <person name="de Vos W.M."/>
        </authorList>
    </citation>
    <scope>NUCLEOTIDE SEQUENCE [LARGE SCALE GENOMIC DNA]</scope>
    <source>
        <strain evidence="1 2">AF211</strain>
    </source>
</reference>
<dbReference type="STRING" id="1297617.IB211_00311c"/>
<accession>A0A0S2W022</accession>
<dbReference type="KEGG" id="ibu:IB211_00311c"/>
<protein>
    <submittedName>
        <fullName evidence="1">Uncharacterized protein</fullName>
    </submittedName>
</protein>
<keyword evidence="2" id="KW-1185">Reference proteome</keyword>
<sequence length="42" mass="4583">MPRDGGAYGLSYTKNTAPGVETSRHAGTRTNAVCSLCYRWSF</sequence>
<dbReference type="Proteomes" id="UP000064844">
    <property type="component" value="Chromosome"/>
</dbReference>